<keyword evidence="3" id="KW-0378">Hydrolase</keyword>
<dbReference type="GO" id="GO:0006071">
    <property type="term" value="P:glycerol metabolic process"/>
    <property type="evidence" value="ECO:0007669"/>
    <property type="project" value="UniProtKB-KW"/>
</dbReference>
<dbReference type="GO" id="GO:0006629">
    <property type="term" value="P:lipid metabolic process"/>
    <property type="evidence" value="ECO:0007669"/>
    <property type="project" value="InterPro"/>
</dbReference>
<evidence type="ECO:0000256" key="1">
    <source>
        <dbReference type="ARBA" id="ARBA00012247"/>
    </source>
</evidence>
<dbReference type="PANTHER" id="PTHR43620:SF44">
    <property type="entry name" value="GLYCEROPHOSPHODIESTER PHOSPHODIESTERASE GDPDL6-RELATED"/>
    <property type="match status" value="1"/>
</dbReference>
<feature type="domain" description="GP-PDE" evidence="5">
    <location>
        <begin position="1"/>
        <end position="68"/>
    </location>
</feature>
<keyword evidence="2" id="KW-0319">Glycerol metabolism</keyword>
<dbReference type="PROSITE" id="PS51704">
    <property type="entry name" value="GP_PDE"/>
    <property type="match status" value="1"/>
</dbReference>
<sequence>MSKDGVAFCLDSIDLTGDTTAIASLMSLSTTIPEIQKESGIFSFDLAWSDIQTFISSYFSPIGEPFWQ</sequence>
<dbReference type="AlphaFoldDB" id="A0A2P2QSQ7"/>
<reference evidence="6" key="1">
    <citation type="submission" date="2018-02" db="EMBL/GenBank/DDBJ databases">
        <title>Rhizophora mucronata_Transcriptome.</title>
        <authorList>
            <person name="Meera S.P."/>
            <person name="Sreeshan A."/>
            <person name="Augustine A."/>
        </authorList>
    </citation>
    <scope>NUCLEOTIDE SEQUENCE</scope>
    <source>
        <tissue evidence="6">Leaf</tissue>
    </source>
</reference>
<evidence type="ECO:0000259" key="5">
    <source>
        <dbReference type="PROSITE" id="PS51704"/>
    </source>
</evidence>
<evidence type="ECO:0000256" key="2">
    <source>
        <dbReference type="ARBA" id="ARBA00022798"/>
    </source>
</evidence>
<dbReference type="EC" id="3.1.4.46" evidence="1"/>
<dbReference type="GO" id="GO:0008889">
    <property type="term" value="F:glycerophosphodiester phosphodiesterase activity"/>
    <property type="evidence" value="ECO:0007669"/>
    <property type="project" value="UniProtKB-EC"/>
</dbReference>
<proteinExistence type="predicted"/>
<evidence type="ECO:0000256" key="3">
    <source>
        <dbReference type="ARBA" id="ARBA00022801"/>
    </source>
</evidence>
<accession>A0A2P2QSQ7</accession>
<comment type="catalytic activity">
    <reaction evidence="4">
        <text>a sn-glycero-3-phosphodiester + H2O = an alcohol + sn-glycerol 3-phosphate + H(+)</text>
        <dbReference type="Rhea" id="RHEA:12969"/>
        <dbReference type="ChEBI" id="CHEBI:15377"/>
        <dbReference type="ChEBI" id="CHEBI:15378"/>
        <dbReference type="ChEBI" id="CHEBI:30879"/>
        <dbReference type="ChEBI" id="CHEBI:57597"/>
        <dbReference type="ChEBI" id="CHEBI:83408"/>
        <dbReference type="EC" id="3.1.4.46"/>
    </reaction>
</comment>
<dbReference type="InterPro" id="IPR030395">
    <property type="entry name" value="GP_PDE_dom"/>
</dbReference>
<evidence type="ECO:0000313" key="6">
    <source>
        <dbReference type="EMBL" id="MBX70036.1"/>
    </source>
</evidence>
<dbReference type="PANTHER" id="PTHR43620">
    <property type="entry name" value="GLYCEROPHOSPHORYL DIESTER PHOSPHODIESTERASE"/>
    <property type="match status" value="1"/>
</dbReference>
<evidence type="ECO:0000256" key="4">
    <source>
        <dbReference type="ARBA" id="ARBA00047512"/>
    </source>
</evidence>
<protein>
    <recommendedName>
        <fullName evidence="1">glycerophosphodiester phosphodiesterase</fullName>
        <ecNumber evidence="1">3.1.4.46</ecNumber>
    </recommendedName>
</protein>
<name>A0A2P2QSQ7_RHIMU</name>
<dbReference type="EMBL" id="GGEC01089552">
    <property type="protein sequence ID" value="MBX70036.1"/>
    <property type="molecule type" value="Transcribed_RNA"/>
</dbReference>
<organism evidence="6">
    <name type="scientific">Rhizophora mucronata</name>
    <name type="common">Asiatic mangrove</name>
    <dbReference type="NCBI Taxonomy" id="61149"/>
    <lineage>
        <taxon>Eukaryota</taxon>
        <taxon>Viridiplantae</taxon>
        <taxon>Streptophyta</taxon>
        <taxon>Embryophyta</taxon>
        <taxon>Tracheophyta</taxon>
        <taxon>Spermatophyta</taxon>
        <taxon>Magnoliopsida</taxon>
        <taxon>eudicotyledons</taxon>
        <taxon>Gunneridae</taxon>
        <taxon>Pentapetalae</taxon>
        <taxon>rosids</taxon>
        <taxon>fabids</taxon>
        <taxon>Malpighiales</taxon>
        <taxon>Rhizophoraceae</taxon>
        <taxon>Rhizophora</taxon>
    </lineage>
</organism>